<sequence length="73" mass="7611">MMLFHLRVDQGRYLKRYRLSGVEAVATPPAGSPAGSPACSSLSSGDVLHGFTEEGNSEAVDEASTADSRPCVA</sequence>
<feature type="compositionally biased region" description="Low complexity" evidence="1">
    <location>
        <begin position="28"/>
        <end position="45"/>
    </location>
</feature>
<reference evidence="3" key="1">
    <citation type="journal article" date="2013" name="Science">
        <title>The Amborella genome and the evolution of flowering plants.</title>
        <authorList>
            <consortium name="Amborella Genome Project"/>
        </authorList>
    </citation>
    <scope>NUCLEOTIDE SEQUENCE [LARGE SCALE GENOMIC DNA]</scope>
</reference>
<dbReference type="Gramene" id="ERM99371">
    <property type="protein sequence ID" value="ERM99371"/>
    <property type="gene ID" value="AMTR_s00235p00020530"/>
</dbReference>
<organism evidence="2 3">
    <name type="scientific">Amborella trichopoda</name>
    <dbReference type="NCBI Taxonomy" id="13333"/>
    <lineage>
        <taxon>Eukaryota</taxon>
        <taxon>Viridiplantae</taxon>
        <taxon>Streptophyta</taxon>
        <taxon>Embryophyta</taxon>
        <taxon>Tracheophyta</taxon>
        <taxon>Spermatophyta</taxon>
        <taxon>Magnoliopsida</taxon>
        <taxon>Amborellales</taxon>
        <taxon>Amborellaceae</taxon>
        <taxon>Amborella</taxon>
    </lineage>
</organism>
<feature type="region of interest" description="Disordered" evidence="1">
    <location>
        <begin position="27"/>
        <end position="73"/>
    </location>
</feature>
<dbReference type="Proteomes" id="UP000017836">
    <property type="component" value="Unassembled WGS sequence"/>
</dbReference>
<dbReference type="EMBL" id="KI395020">
    <property type="protein sequence ID" value="ERM99371.1"/>
    <property type="molecule type" value="Genomic_DNA"/>
</dbReference>
<evidence type="ECO:0000313" key="3">
    <source>
        <dbReference type="Proteomes" id="UP000017836"/>
    </source>
</evidence>
<evidence type="ECO:0000313" key="2">
    <source>
        <dbReference type="EMBL" id="ERM99371.1"/>
    </source>
</evidence>
<evidence type="ECO:0000256" key="1">
    <source>
        <dbReference type="SAM" id="MobiDB-lite"/>
    </source>
</evidence>
<keyword evidence="3" id="KW-1185">Reference proteome</keyword>
<dbReference type="AlphaFoldDB" id="W1NQZ4"/>
<proteinExistence type="predicted"/>
<dbReference type="HOGENOM" id="CLU_2708173_0_0_1"/>
<gene>
    <name evidence="2" type="ORF">AMTR_s00235p00020530</name>
</gene>
<protein>
    <submittedName>
        <fullName evidence="2">Uncharacterized protein</fullName>
    </submittedName>
</protein>
<name>W1NQZ4_AMBTC</name>
<accession>W1NQZ4</accession>